<sequence length="32" mass="3459">MLTNSTNVSKNLSNLSKYFNLSGAIGSISFSY</sequence>
<accession>X1HUC4</accession>
<protein>
    <submittedName>
        <fullName evidence="1">Uncharacterized protein</fullName>
    </submittedName>
</protein>
<organism evidence="1">
    <name type="scientific">marine sediment metagenome</name>
    <dbReference type="NCBI Taxonomy" id="412755"/>
    <lineage>
        <taxon>unclassified sequences</taxon>
        <taxon>metagenomes</taxon>
        <taxon>ecological metagenomes</taxon>
    </lineage>
</organism>
<dbReference type="AlphaFoldDB" id="X1HUC4"/>
<gene>
    <name evidence="1" type="ORF">S03H2_35509</name>
</gene>
<name>X1HUC4_9ZZZZ</name>
<proteinExistence type="predicted"/>
<evidence type="ECO:0000313" key="1">
    <source>
        <dbReference type="EMBL" id="GAH48893.1"/>
    </source>
</evidence>
<comment type="caution">
    <text evidence="1">The sequence shown here is derived from an EMBL/GenBank/DDBJ whole genome shotgun (WGS) entry which is preliminary data.</text>
</comment>
<reference evidence="1" key="1">
    <citation type="journal article" date="2014" name="Front. Microbiol.">
        <title>High frequency of phylogenetically diverse reductive dehalogenase-homologous genes in deep subseafloor sedimentary metagenomes.</title>
        <authorList>
            <person name="Kawai M."/>
            <person name="Futagami T."/>
            <person name="Toyoda A."/>
            <person name="Takaki Y."/>
            <person name="Nishi S."/>
            <person name="Hori S."/>
            <person name="Arai W."/>
            <person name="Tsubouchi T."/>
            <person name="Morono Y."/>
            <person name="Uchiyama I."/>
            <person name="Ito T."/>
            <person name="Fujiyama A."/>
            <person name="Inagaki F."/>
            <person name="Takami H."/>
        </authorList>
    </citation>
    <scope>NUCLEOTIDE SEQUENCE</scope>
    <source>
        <strain evidence="1">Expedition CK06-06</strain>
    </source>
</reference>
<dbReference type="EMBL" id="BARU01021728">
    <property type="protein sequence ID" value="GAH48893.1"/>
    <property type="molecule type" value="Genomic_DNA"/>
</dbReference>
<feature type="non-terminal residue" evidence="1">
    <location>
        <position position="32"/>
    </location>
</feature>